<dbReference type="AlphaFoldDB" id="A0A7W2FTF7"/>
<proteinExistence type="predicted"/>
<comment type="caution">
    <text evidence="2">The sequence shown here is derived from an EMBL/GenBank/DDBJ whole genome shotgun (WGS) entry which is preliminary data.</text>
</comment>
<keyword evidence="1" id="KW-1133">Transmembrane helix</keyword>
<evidence type="ECO:0000313" key="3">
    <source>
        <dbReference type="Proteomes" id="UP000571701"/>
    </source>
</evidence>
<feature type="transmembrane region" description="Helical" evidence="1">
    <location>
        <begin position="46"/>
        <end position="65"/>
    </location>
</feature>
<keyword evidence="1" id="KW-0472">Membrane</keyword>
<feature type="transmembrane region" description="Helical" evidence="1">
    <location>
        <begin position="116"/>
        <end position="139"/>
    </location>
</feature>
<evidence type="ECO:0000313" key="2">
    <source>
        <dbReference type="EMBL" id="MBA5763946.1"/>
    </source>
</evidence>
<name>A0A7W2FTF7_9VIBR</name>
<dbReference type="InterPro" id="IPR046513">
    <property type="entry name" value="DUF6691"/>
</dbReference>
<evidence type="ECO:0000256" key="1">
    <source>
        <dbReference type="SAM" id="Phobius"/>
    </source>
</evidence>
<protein>
    <submittedName>
        <fullName evidence="2">YeeE/YedE family protein</fullName>
    </submittedName>
</protein>
<keyword evidence="3" id="KW-1185">Reference proteome</keyword>
<dbReference type="EMBL" id="JACFYF010000013">
    <property type="protein sequence ID" value="MBA5763946.1"/>
    <property type="molecule type" value="Genomic_DNA"/>
</dbReference>
<gene>
    <name evidence="2" type="ORF">H2O73_16400</name>
</gene>
<reference evidence="2 3" key="1">
    <citation type="submission" date="2020-07" db="EMBL/GenBank/DDBJ databases">
        <title>Vibrio marinisediminis sp. nov., isolated from marine sediment.</title>
        <authorList>
            <person name="Ji X."/>
        </authorList>
    </citation>
    <scope>NUCLEOTIDE SEQUENCE [LARGE SCALE GENOMIC DNA]</scope>
    <source>
        <strain evidence="2 3">404</strain>
    </source>
</reference>
<dbReference type="Pfam" id="PF20398">
    <property type="entry name" value="DUF6691"/>
    <property type="match status" value="1"/>
</dbReference>
<keyword evidence="1" id="KW-0812">Transmembrane</keyword>
<feature type="transmembrane region" description="Helical" evidence="1">
    <location>
        <begin position="89"/>
        <end position="110"/>
    </location>
</feature>
<dbReference type="Proteomes" id="UP000571701">
    <property type="component" value="Unassembled WGS sequence"/>
</dbReference>
<organism evidence="2 3">
    <name type="scientific">Vibrio marinisediminis</name>
    <dbReference type="NCBI Taxonomy" id="2758441"/>
    <lineage>
        <taxon>Bacteria</taxon>
        <taxon>Pseudomonadati</taxon>
        <taxon>Pseudomonadota</taxon>
        <taxon>Gammaproteobacteria</taxon>
        <taxon>Vibrionales</taxon>
        <taxon>Vibrionaceae</taxon>
        <taxon>Vibrio</taxon>
    </lineage>
</organism>
<dbReference type="RefSeq" id="WP_182110011.1">
    <property type="nucleotide sequence ID" value="NZ_JACFYF010000013.1"/>
</dbReference>
<sequence>MNKFVFRSVALLSGVLFGCGMALSGMIEPSKVTGFLDISGNWDPSLAFVMGGALIIFMPSYFLLIKQRKQAISGNEICIPNNKVIDKRLLSGAAIFGLGWGIAGVCPGPAVASLALGNIAIVLFFAAMVIGSLITKLYVSHHQAQQASVIKVS</sequence>
<accession>A0A7W2FTF7</accession>
<dbReference type="PROSITE" id="PS51257">
    <property type="entry name" value="PROKAR_LIPOPROTEIN"/>
    <property type="match status" value="1"/>
</dbReference>